<organism evidence="3 4">
    <name type="scientific">Microbispora corallina</name>
    <dbReference type="NCBI Taxonomy" id="83302"/>
    <lineage>
        <taxon>Bacteria</taxon>
        <taxon>Bacillati</taxon>
        <taxon>Actinomycetota</taxon>
        <taxon>Actinomycetes</taxon>
        <taxon>Streptosporangiales</taxon>
        <taxon>Streptosporangiaceae</taxon>
        <taxon>Microbispora</taxon>
    </lineage>
</organism>
<gene>
    <name evidence="3" type="ORF">Mco01_19790</name>
</gene>
<evidence type="ECO:0000256" key="2">
    <source>
        <dbReference type="SAM" id="SignalP"/>
    </source>
</evidence>
<feature type="chain" id="PRO_5046615611" evidence="2">
    <location>
        <begin position="24"/>
        <end position="158"/>
    </location>
</feature>
<sequence length="158" mass="16487">MARLQNMRKLWLVALLSMAVACGETPSTTTASSVPTTPSGEPVGVPASSAAPAATPSPSPVTPVGHTLRTHKVTWLSATPVDDGARLRLVWWSGVEPCSVLDRVEVKESADEVVVTLYEGQDRRSPDAACIEIAIQKTTTVALTSPLGARKVVDGAAS</sequence>
<reference evidence="3 4" key="1">
    <citation type="submission" date="2021-01" db="EMBL/GenBank/DDBJ databases">
        <title>Whole genome shotgun sequence of Microbispora corallina NBRC 16416.</title>
        <authorList>
            <person name="Komaki H."/>
            <person name="Tamura T."/>
        </authorList>
    </citation>
    <scope>NUCLEOTIDE SEQUENCE [LARGE SCALE GENOMIC DNA]</scope>
    <source>
        <strain evidence="3 4">NBRC 16416</strain>
    </source>
</reference>
<evidence type="ECO:0000256" key="1">
    <source>
        <dbReference type="SAM" id="MobiDB-lite"/>
    </source>
</evidence>
<feature type="region of interest" description="Disordered" evidence="1">
    <location>
        <begin position="25"/>
        <end position="64"/>
    </location>
</feature>
<feature type="signal peptide" evidence="2">
    <location>
        <begin position="1"/>
        <end position="23"/>
    </location>
</feature>
<name>A0ABQ4FVY8_9ACTN</name>
<evidence type="ECO:0000313" key="3">
    <source>
        <dbReference type="EMBL" id="GIH38979.1"/>
    </source>
</evidence>
<accession>A0ABQ4FVY8</accession>
<comment type="caution">
    <text evidence="3">The sequence shown here is derived from an EMBL/GenBank/DDBJ whole genome shotgun (WGS) entry which is preliminary data.</text>
</comment>
<feature type="compositionally biased region" description="Low complexity" evidence="1">
    <location>
        <begin position="25"/>
        <end position="54"/>
    </location>
</feature>
<keyword evidence="2" id="KW-0732">Signal</keyword>
<dbReference type="PROSITE" id="PS51257">
    <property type="entry name" value="PROKAR_LIPOPROTEIN"/>
    <property type="match status" value="1"/>
</dbReference>
<dbReference type="EMBL" id="BOOC01000005">
    <property type="protein sequence ID" value="GIH38979.1"/>
    <property type="molecule type" value="Genomic_DNA"/>
</dbReference>
<protein>
    <submittedName>
        <fullName evidence="3">Uncharacterized protein</fullName>
    </submittedName>
</protein>
<keyword evidence="4" id="KW-1185">Reference proteome</keyword>
<proteinExistence type="predicted"/>
<evidence type="ECO:0000313" key="4">
    <source>
        <dbReference type="Proteomes" id="UP000603904"/>
    </source>
</evidence>
<dbReference type="Proteomes" id="UP000603904">
    <property type="component" value="Unassembled WGS sequence"/>
</dbReference>